<dbReference type="AlphaFoldDB" id="A0A1H1WQZ3"/>
<proteinExistence type="predicted"/>
<dbReference type="PRINTS" id="PR00778">
    <property type="entry name" value="HTHARSR"/>
</dbReference>
<dbReference type="SMART" id="SM00418">
    <property type="entry name" value="HTH_ARSR"/>
    <property type="match status" value="1"/>
</dbReference>
<dbReference type="InterPro" id="IPR001845">
    <property type="entry name" value="HTH_ArsR_DNA-bd_dom"/>
</dbReference>
<dbReference type="Gene3D" id="1.10.10.10">
    <property type="entry name" value="Winged helix-like DNA-binding domain superfamily/Winged helix DNA-binding domain"/>
    <property type="match status" value="1"/>
</dbReference>
<dbReference type="PANTHER" id="PTHR38600:SF2">
    <property type="entry name" value="SLL0088 PROTEIN"/>
    <property type="match status" value="1"/>
</dbReference>
<feature type="domain" description="HTH arsR-type" evidence="1">
    <location>
        <begin position="1"/>
        <end position="90"/>
    </location>
</feature>
<dbReference type="CDD" id="cd00090">
    <property type="entry name" value="HTH_ARSR"/>
    <property type="match status" value="1"/>
</dbReference>
<dbReference type="Pfam" id="PF12840">
    <property type="entry name" value="HTH_20"/>
    <property type="match status" value="1"/>
</dbReference>
<gene>
    <name evidence="2" type="ORF">SAMN04489743_1390</name>
</gene>
<reference evidence="3" key="1">
    <citation type="submission" date="2016-10" db="EMBL/GenBank/DDBJ databases">
        <authorList>
            <person name="Varghese N."/>
            <person name="Submissions S."/>
        </authorList>
    </citation>
    <scope>NUCLEOTIDE SEQUENCE [LARGE SCALE GENOMIC DNA]</scope>
    <source>
        <strain evidence="3">IMMIB L-1606</strain>
    </source>
</reference>
<dbReference type="PANTHER" id="PTHR38600">
    <property type="entry name" value="TRANSCRIPTIONAL REGULATORY PROTEIN"/>
    <property type="match status" value="1"/>
</dbReference>
<organism evidence="2 3">
    <name type="scientific">Pseudarthrobacter equi</name>
    <dbReference type="NCBI Taxonomy" id="728066"/>
    <lineage>
        <taxon>Bacteria</taxon>
        <taxon>Bacillati</taxon>
        <taxon>Actinomycetota</taxon>
        <taxon>Actinomycetes</taxon>
        <taxon>Micrococcales</taxon>
        <taxon>Micrococcaceae</taxon>
        <taxon>Pseudarthrobacter</taxon>
    </lineage>
</organism>
<dbReference type="EMBL" id="LT629779">
    <property type="protein sequence ID" value="SDS98756.1"/>
    <property type="molecule type" value="Genomic_DNA"/>
</dbReference>
<evidence type="ECO:0000313" key="2">
    <source>
        <dbReference type="EMBL" id="SDS98756.1"/>
    </source>
</evidence>
<dbReference type="NCBIfam" id="NF033788">
    <property type="entry name" value="HTH_metalloreg"/>
    <property type="match status" value="1"/>
</dbReference>
<accession>A0A1H1WQZ3</accession>
<sequence length="116" mass="13168">MDDLSAIFLALADPTRRALLAQLQRGEATVTELAAPHSISVPSVSRHLKVLEEAGLITKSRSAQWRRCRLQPAPLQQVEEWLRPYRDFLGTRLDRLDAQLAMDPARPNKLTELEDR</sequence>
<dbReference type="GO" id="GO:0003700">
    <property type="term" value="F:DNA-binding transcription factor activity"/>
    <property type="evidence" value="ECO:0007669"/>
    <property type="project" value="InterPro"/>
</dbReference>
<dbReference type="PROSITE" id="PS50987">
    <property type="entry name" value="HTH_ARSR_2"/>
    <property type="match status" value="1"/>
</dbReference>
<keyword evidence="2" id="KW-0238">DNA-binding</keyword>
<dbReference type="InterPro" id="IPR036390">
    <property type="entry name" value="WH_DNA-bd_sf"/>
</dbReference>
<protein>
    <submittedName>
        <fullName evidence="2">DNA-binding transcriptional regulator, ArsR family</fullName>
    </submittedName>
</protein>
<dbReference type="RefSeq" id="WP_091718708.1">
    <property type="nucleotide sequence ID" value="NZ_LT629779.1"/>
</dbReference>
<evidence type="ECO:0000313" key="3">
    <source>
        <dbReference type="Proteomes" id="UP000198751"/>
    </source>
</evidence>
<dbReference type="InterPro" id="IPR036388">
    <property type="entry name" value="WH-like_DNA-bd_sf"/>
</dbReference>
<name>A0A1H1WQZ3_9MICC</name>
<evidence type="ECO:0000259" key="1">
    <source>
        <dbReference type="PROSITE" id="PS50987"/>
    </source>
</evidence>
<dbReference type="InterPro" id="IPR011991">
    <property type="entry name" value="ArsR-like_HTH"/>
</dbReference>
<dbReference type="Proteomes" id="UP000198751">
    <property type="component" value="Chromosome I"/>
</dbReference>
<dbReference type="GO" id="GO:0003677">
    <property type="term" value="F:DNA binding"/>
    <property type="evidence" value="ECO:0007669"/>
    <property type="project" value="UniProtKB-KW"/>
</dbReference>
<dbReference type="OrthoDB" id="9806976at2"/>
<keyword evidence="3" id="KW-1185">Reference proteome</keyword>
<dbReference type="SUPFAM" id="SSF46785">
    <property type="entry name" value="Winged helix' DNA-binding domain"/>
    <property type="match status" value="1"/>
</dbReference>